<name>A0A7X9ZSE4_9SPHN</name>
<keyword evidence="2" id="KW-0812">Transmembrane</keyword>
<dbReference type="InterPro" id="IPR011969">
    <property type="entry name" value="Clan_AA_Asp_peptidase_C"/>
</dbReference>
<organism evidence="4 5">
    <name type="scientific">Sphingobium psychrophilum</name>
    <dbReference type="NCBI Taxonomy" id="2728834"/>
    <lineage>
        <taxon>Bacteria</taxon>
        <taxon>Pseudomonadati</taxon>
        <taxon>Pseudomonadota</taxon>
        <taxon>Alphaproteobacteria</taxon>
        <taxon>Sphingomonadales</taxon>
        <taxon>Sphingomonadaceae</taxon>
        <taxon>Sphingobium</taxon>
    </lineage>
</organism>
<dbReference type="InterPro" id="IPR021109">
    <property type="entry name" value="Peptidase_aspartic_dom_sf"/>
</dbReference>
<dbReference type="PROSITE" id="PS00141">
    <property type="entry name" value="ASP_PROTEASE"/>
    <property type="match status" value="1"/>
</dbReference>
<dbReference type="CDD" id="cd05483">
    <property type="entry name" value="retropepsin_like_bacteria"/>
    <property type="match status" value="1"/>
</dbReference>
<dbReference type="AlphaFoldDB" id="A0A7X9ZSE4"/>
<accession>A0A7X9ZSE4</accession>
<keyword evidence="2" id="KW-1133">Transmembrane helix</keyword>
<sequence>MDLTTNPEWQQLAIYAVGTAVLLILLFNIPFIGRMLRALFSMGLLAFCLFILFQQAPYDPTLAGVKSRLGLDDQIVSGKDVRIAMSRDGHFWARVNINGVERHMLVDSGATITALSQATADSASVERKANMMPVVMQTANGAVRVETGSIDRLQIGSIQARNLKVVISPAFGPVDILGMNFLSQLASWRAEGRTLILVPQSVLKET</sequence>
<dbReference type="InterPro" id="IPR001995">
    <property type="entry name" value="Peptidase_A2_cat"/>
</dbReference>
<proteinExistence type="predicted"/>
<feature type="transmembrane region" description="Helical" evidence="2">
    <location>
        <begin position="12"/>
        <end position="31"/>
    </location>
</feature>
<keyword evidence="1 4" id="KW-0378">Hydrolase</keyword>
<dbReference type="InterPro" id="IPR034122">
    <property type="entry name" value="Retropepsin-like_bacterial"/>
</dbReference>
<feature type="domain" description="Peptidase A2" evidence="3">
    <location>
        <begin position="102"/>
        <end position="181"/>
    </location>
</feature>
<dbReference type="GO" id="GO:0006508">
    <property type="term" value="P:proteolysis"/>
    <property type="evidence" value="ECO:0007669"/>
    <property type="project" value="UniProtKB-KW"/>
</dbReference>
<dbReference type="EMBL" id="JABBFV010000002">
    <property type="protein sequence ID" value="NML09491.1"/>
    <property type="molecule type" value="Genomic_DNA"/>
</dbReference>
<evidence type="ECO:0000256" key="1">
    <source>
        <dbReference type="ARBA" id="ARBA00022801"/>
    </source>
</evidence>
<dbReference type="EC" id="3.4.23.-" evidence="4"/>
<dbReference type="Gene3D" id="2.40.70.10">
    <property type="entry name" value="Acid Proteases"/>
    <property type="match status" value="1"/>
</dbReference>
<evidence type="ECO:0000313" key="5">
    <source>
        <dbReference type="Proteomes" id="UP000519023"/>
    </source>
</evidence>
<dbReference type="InterPro" id="IPR001969">
    <property type="entry name" value="Aspartic_peptidase_AS"/>
</dbReference>
<gene>
    <name evidence="4" type="ORF">HHL08_04925</name>
</gene>
<evidence type="ECO:0000313" key="4">
    <source>
        <dbReference type="EMBL" id="NML09491.1"/>
    </source>
</evidence>
<keyword evidence="5" id="KW-1185">Reference proteome</keyword>
<evidence type="ECO:0000259" key="3">
    <source>
        <dbReference type="PROSITE" id="PS50175"/>
    </source>
</evidence>
<keyword evidence="4" id="KW-0645">Protease</keyword>
<dbReference type="NCBIfam" id="TIGR02281">
    <property type="entry name" value="clan_AA_DTGA"/>
    <property type="match status" value="1"/>
</dbReference>
<keyword evidence="2" id="KW-0472">Membrane</keyword>
<dbReference type="Proteomes" id="UP000519023">
    <property type="component" value="Unassembled WGS sequence"/>
</dbReference>
<reference evidence="4 5" key="1">
    <citation type="submission" date="2020-04" db="EMBL/GenBank/DDBJ databases">
        <title>Sphingobium sp. AR-3-1 isolated from Arctic soil.</title>
        <authorList>
            <person name="Dahal R.H."/>
            <person name="Chaudhary D.K."/>
        </authorList>
    </citation>
    <scope>NUCLEOTIDE SEQUENCE [LARGE SCALE GENOMIC DNA]</scope>
    <source>
        <strain evidence="4 5">AR-3-1</strain>
    </source>
</reference>
<dbReference type="PROSITE" id="PS50175">
    <property type="entry name" value="ASP_PROT_RETROV"/>
    <property type="match status" value="1"/>
</dbReference>
<comment type="caution">
    <text evidence="4">The sequence shown here is derived from an EMBL/GenBank/DDBJ whole genome shotgun (WGS) entry which is preliminary data.</text>
</comment>
<feature type="transmembrane region" description="Helical" evidence="2">
    <location>
        <begin position="38"/>
        <end position="58"/>
    </location>
</feature>
<dbReference type="SUPFAM" id="SSF50630">
    <property type="entry name" value="Acid proteases"/>
    <property type="match status" value="1"/>
</dbReference>
<evidence type="ECO:0000256" key="2">
    <source>
        <dbReference type="SAM" id="Phobius"/>
    </source>
</evidence>
<dbReference type="Pfam" id="PF13975">
    <property type="entry name" value="gag-asp_proteas"/>
    <property type="match status" value="1"/>
</dbReference>
<protein>
    <submittedName>
        <fullName evidence="4">TIGR02281 family clan AA aspartic protease</fullName>
        <ecNumber evidence="4">3.4.23.-</ecNumber>
    </submittedName>
</protein>
<dbReference type="RefSeq" id="WP_169571350.1">
    <property type="nucleotide sequence ID" value="NZ_JABBFV010000002.1"/>
</dbReference>
<dbReference type="GO" id="GO:0004190">
    <property type="term" value="F:aspartic-type endopeptidase activity"/>
    <property type="evidence" value="ECO:0007669"/>
    <property type="project" value="InterPro"/>
</dbReference>